<organism evidence="1 2">
    <name type="scientific">Haloarcula limicola</name>
    <dbReference type="NCBI Taxonomy" id="1429915"/>
    <lineage>
        <taxon>Archaea</taxon>
        <taxon>Methanobacteriati</taxon>
        <taxon>Methanobacteriota</taxon>
        <taxon>Stenosarchaea group</taxon>
        <taxon>Halobacteria</taxon>
        <taxon>Halobacteriales</taxon>
        <taxon>Haloarculaceae</taxon>
        <taxon>Haloarcula</taxon>
    </lineage>
</organism>
<sequence length="322" mass="34166">MALAVVFVALALIVNSAIFSENLASRGETAGSDDALEMRGMVETNVGDAVRIANRQNYSGDLDGAVEDAVKNTSGQTEHQEVRRGRLVNVAVQGSTEGVRIAQNDSSSFTDDSNATNYKVVGGVKRVAGGNGTRAFRIDATSIDDGSGTPFEVKVNESGATGNENSWRMQIWTTAAGGDTVHVRTLRNESGTTTQEACEVTVDSDSPTYRIDVTRGTIDGEPCDALGTAPSGENFHFGSGTGVGTSDEYDVYFRNASQIEGNFSMVVHDDGGLDLPLVDGVLGGGQPYETDALYDVTVRYEYSTADMRYETDIRVAPGEPDV</sequence>
<keyword evidence="2" id="KW-1185">Reference proteome</keyword>
<dbReference type="Proteomes" id="UP000766550">
    <property type="component" value="Unassembled WGS sequence"/>
</dbReference>
<name>A0A8J8C3K9_9EURY</name>
<comment type="caution">
    <text evidence="1">The sequence shown here is derived from an EMBL/GenBank/DDBJ whole genome shotgun (WGS) entry which is preliminary data.</text>
</comment>
<evidence type="ECO:0000313" key="1">
    <source>
        <dbReference type="EMBL" id="MBV0924611.1"/>
    </source>
</evidence>
<dbReference type="EMBL" id="JAHQXF010000002">
    <property type="protein sequence ID" value="MBV0924611.1"/>
    <property type="molecule type" value="Genomic_DNA"/>
</dbReference>
<gene>
    <name evidence="1" type="ORF">KTS45_10420</name>
</gene>
<dbReference type="AlphaFoldDB" id="A0A8J8C3K9"/>
<proteinExistence type="predicted"/>
<dbReference type="OrthoDB" id="238714at2157"/>
<accession>A0A8J8C3K9</accession>
<reference evidence="1 2" key="1">
    <citation type="submission" date="2021-06" db="EMBL/GenBank/DDBJ databases">
        <title>New haloarchaea isolates fom saline soil.</title>
        <authorList>
            <person name="Duran-Viseras A."/>
            <person name="Sanchez-Porro C.S."/>
            <person name="Ventosa A."/>
        </authorList>
    </citation>
    <scope>NUCLEOTIDE SEQUENCE [LARGE SCALE GENOMIC DNA]</scope>
    <source>
        <strain evidence="1 2">JCM 183640</strain>
    </source>
</reference>
<protein>
    <submittedName>
        <fullName evidence="1">Uncharacterized protein</fullName>
    </submittedName>
</protein>
<evidence type="ECO:0000313" key="2">
    <source>
        <dbReference type="Proteomes" id="UP000766550"/>
    </source>
</evidence>